<dbReference type="PATRIC" id="fig|679200.3.peg.1602"/>
<dbReference type="InterPro" id="IPR011006">
    <property type="entry name" value="CheY-like_superfamily"/>
</dbReference>
<gene>
    <name evidence="12" type="ORF">HMPREF9333_01515</name>
</gene>
<dbReference type="AlphaFoldDB" id="G5GIX5"/>
<evidence type="ECO:0000259" key="10">
    <source>
        <dbReference type="PROSITE" id="PS50110"/>
    </source>
</evidence>
<evidence type="ECO:0000256" key="5">
    <source>
        <dbReference type="ARBA" id="ARBA00023125"/>
    </source>
</evidence>
<dbReference type="CDD" id="cd00383">
    <property type="entry name" value="trans_reg_C"/>
    <property type="match status" value="1"/>
</dbReference>
<dbReference type="STRING" id="679200.HMPREF9333_01515"/>
<dbReference type="Gene3D" id="3.40.50.2300">
    <property type="match status" value="1"/>
</dbReference>
<evidence type="ECO:0000259" key="11">
    <source>
        <dbReference type="PROSITE" id="PS51755"/>
    </source>
</evidence>
<dbReference type="FunFam" id="3.40.50.2300:FF:000001">
    <property type="entry name" value="DNA-binding response regulator PhoB"/>
    <property type="match status" value="1"/>
</dbReference>
<name>G5GIX5_9FIRM</name>
<dbReference type="GO" id="GO:0000156">
    <property type="term" value="F:phosphorelay response regulator activity"/>
    <property type="evidence" value="ECO:0007669"/>
    <property type="project" value="TreeGrafter"/>
</dbReference>
<dbReference type="GO" id="GO:0000976">
    <property type="term" value="F:transcription cis-regulatory region binding"/>
    <property type="evidence" value="ECO:0007669"/>
    <property type="project" value="TreeGrafter"/>
</dbReference>
<organism evidence="12 13">
    <name type="scientific">Johnsonella ignava ATCC 51276</name>
    <dbReference type="NCBI Taxonomy" id="679200"/>
    <lineage>
        <taxon>Bacteria</taxon>
        <taxon>Bacillati</taxon>
        <taxon>Bacillota</taxon>
        <taxon>Clostridia</taxon>
        <taxon>Lachnospirales</taxon>
        <taxon>Lachnospiraceae</taxon>
        <taxon>Johnsonella</taxon>
    </lineage>
</organism>
<dbReference type="GO" id="GO:0032993">
    <property type="term" value="C:protein-DNA complex"/>
    <property type="evidence" value="ECO:0007669"/>
    <property type="project" value="TreeGrafter"/>
</dbReference>
<dbReference type="Gene3D" id="1.10.10.10">
    <property type="entry name" value="Winged helix-like DNA-binding domain superfamily/Winged helix DNA-binding domain"/>
    <property type="match status" value="1"/>
</dbReference>
<dbReference type="PROSITE" id="PS51755">
    <property type="entry name" value="OMPR_PHOB"/>
    <property type="match status" value="1"/>
</dbReference>
<keyword evidence="3" id="KW-0902">Two-component regulatory system</keyword>
<dbReference type="SMART" id="SM00862">
    <property type="entry name" value="Trans_reg_C"/>
    <property type="match status" value="1"/>
</dbReference>
<comment type="caution">
    <text evidence="12">The sequence shown here is derived from an EMBL/GenBank/DDBJ whole genome shotgun (WGS) entry which is preliminary data.</text>
</comment>
<keyword evidence="6" id="KW-0804">Transcription</keyword>
<dbReference type="HOGENOM" id="CLU_000445_30_1_9"/>
<comment type="function">
    <text evidence="7">May play the central regulatory role in sporulation. It may be an element of the effector pathway responsible for the activation of sporulation genes in response to nutritional stress. Spo0A may act in concert with spo0H (a sigma factor) to control the expression of some genes that are critical to the sporulation process.</text>
</comment>
<keyword evidence="4" id="KW-0805">Transcription regulation</keyword>
<evidence type="ECO:0000256" key="1">
    <source>
        <dbReference type="ARBA" id="ARBA00018672"/>
    </source>
</evidence>
<evidence type="ECO:0000313" key="12">
    <source>
        <dbReference type="EMBL" id="EHI55379.1"/>
    </source>
</evidence>
<evidence type="ECO:0000256" key="3">
    <source>
        <dbReference type="ARBA" id="ARBA00023012"/>
    </source>
</evidence>
<evidence type="ECO:0000256" key="8">
    <source>
        <dbReference type="PROSITE-ProRule" id="PRU00169"/>
    </source>
</evidence>
<dbReference type="InterPro" id="IPR036388">
    <property type="entry name" value="WH-like_DNA-bd_sf"/>
</dbReference>
<dbReference type="GO" id="GO:0005829">
    <property type="term" value="C:cytosol"/>
    <property type="evidence" value="ECO:0007669"/>
    <property type="project" value="TreeGrafter"/>
</dbReference>
<feature type="modified residue" description="4-aspartylphosphate" evidence="8">
    <location>
        <position position="55"/>
    </location>
</feature>
<dbReference type="InterPro" id="IPR001867">
    <property type="entry name" value="OmpR/PhoB-type_DNA-bd"/>
</dbReference>
<feature type="DNA-binding region" description="OmpR/PhoB-type" evidence="9">
    <location>
        <begin position="130"/>
        <end position="224"/>
    </location>
</feature>
<keyword evidence="2 8" id="KW-0597">Phosphoprotein</keyword>
<dbReference type="InterPro" id="IPR001789">
    <property type="entry name" value="Sig_transdc_resp-reg_receiver"/>
</dbReference>
<dbReference type="InterPro" id="IPR039420">
    <property type="entry name" value="WalR-like"/>
</dbReference>
<reference evidence="12 13" key="1">
    <citation type="submission" date="2011-08" db="EMBL/GenBank/DDBJ databases">
        <title>The Genome Sequence of Johnsonella ignava ATCC 51276.</title>
        <authorList>
            <consortium name="The Broad Institute Genome Sequencing Platform"/>
            <person name="Earl A."/>
            <person name="Ward D."/>
            <person name="Feldgarden M."/>
            <person name="Gevers D."/>
            <person name="Izard J."/>
            <person name="Blanton J.M."/>
            <person name="Baranova O.V."/>
            <person name="Dewhirst F.E."/>
            <person name="Young S.K."/>
            <person name="Zeng Q."/>
            <person name="Gargeya S."/>
            <person name="Fitzgerald M."/>
            <person name="Haas B."/>
            <person name="Abouelleil A."/>
            <person name="Alvarado L."/>
            <person name="Arachchi H.M."/>
            <person name="Berlin A."/>
            <person name="Brown A."/>
            <person name="Chapman S.B."/>
            <person name="Chen Z."/>
            <person name="Dunbar C."/>
            <person name="Freedman E."/>
            <person name="Gearin G."/>
            <person name="Gellesch M."/>
            <person name="Goldberg J."/>
            <person name="Griggs A."/>
            <person name="Gujja S."/>
            <person name="Heiman D."/>
            <person name="Howarth C."/>
            <person name="Larson L."/>
            <person name="Lui A."/>
            <person name="MacDonald P.J.P."/>
            <person name="Montmayeur A."/>
            <person name="Murphy C."/>
            <person name="Neiman D."/>
            <person name="Pearson M."/>
            <person name="Priest M."/>
            <person name="Roberts A."/>
            <person name="Saif S."/>
            <person name="Shea T."/>
            <person name="Shenoy N."/>
            <person name="Sisk P."/>
            <person name="Stolte C."/>
            <person name="Sykes S."/>
            <person name="Wortman J."/>
            <person name="Nusbaum C."/>
            <person name="Birren B."/>
        </authorList>
    </citation>
    <scope>NUCLEOTIDE SEQUENCE [LARGE SCALE GENOMIC DNA]</scope>
    <source>
        <strain evidence="12 13">ATCC 51276</strain>
    </source>
</reference>
<evidence type="ECO:0000256" key="6">
    <source>
        <dbReference type="ARBA" id="ARBA00023163"/>
    </source>
</evidence>
<feature type="domain" description="Response regulatory" evidence="10">
    <location>
        <begin position="6"/>
        <end position="120"/>
    </location>
</feature>
<keyword evidence="13" id="KW-1185">Reference proteome</keyword>
<dbReference type="PANTHER" id="PTHR48111:SF22">
    <property type="entry name" value="REGULATOR OF RPOS"/>
    <property type="match status" value="1"/>
</dbReference>
<dbReference type="PROSITE" id="PS50110">
    <property type="entry name" value="RESPONSE_REGULATORY"/>
    <property type="match status" value="1"/>
</dbReference>
<dbReference type="PANTHER" id="PTHR48111">
    <property type="entry name" value="REGULATOR OF RPOS"/>
    <property type="match status" value="1"/>
</dbReference>
<evidence type="ECO:0000256" key="9">
    <source>
        <dbReference type="PROSITE-ProRule" id="PRU01091"/>
    </source>
</evidence>
<dbReference type="SMART" id="SM00448">
    <property type="entry name" value="REC"/>
    <property type="match status" value="1"/>
</dbReference>
<accession>G5GIX5</accession>
<dbReference type="Pfam" id="PF00486">
    <property type="entry name" value="Trans_reg_C"/>
    <property type="match status" value="1"/>
</dbReference>
<evidence type="ECO:0000256" key="4">
    <source>
        <dbReference type="ARBA" id="ARBA00023015"/>
    </source>
</evidence>
<dbReference type="Pfam" id="PF00072">
    <property type="entry name" value="Response_reg"/>
    <property type="match status" value="1"/>
</dbReference>
<evidence type="ECO:0000256" key="2">
    <source>
        <dbReference type="ARBA" id="ARBA00022553"/>
    </source>
</evidence>
<keyword evidence="5 9" id="KW-0238">DNA-binding</keyword>
<dbReference type="EMBL" id="ACZL01000023">
    <property type="protein sequence ID" value="EHI55379.1"/>
    <property type="molecule type" value="Genomic_DNA"/>
</dbReference>
<dbReference type="Gene3D" id="6.10.250.690">
    <property type="match status" value="1"/>
</dbReference>
<sequence length="224" mass="25703">MEDIMRLLICEDEDDILNALTKGLRKLNYYVDTAHDGEEALELYYESDYDLIILDLNMPKLDGIEVLKEIRQDNPDKKVLILSARSTLDDKVKGLDLGANDYLVKPFHFKELEARIRALLRTSYTDSTDDIKLEQFDITLLVTKKQVFKSGEYIPLTPKEYSIFEYLCCRKDTVVSSSELLEHNIDMNANDISQVIKVHIAALRKKLGADVIKTSRGIGYYVES</sequence>
<protein>
    <recommendedName>
        <fullName evidence="1">Stage 0 sporulation protein A homolog</fullName>
    </recommendedName>
</protein>
<dbReference type="GO" id="GO:0006355">
    <property type="term" value="P:regulation of DNA-templated transcription"/>
    <property type="evidence" value="ECO:0007669"/>
    <property type="project" value="InterPro"/>
</dbReference>
<feature type="domain" description="OmpR/PhoB-type" evidence="11">
    <location>
        <begin position="130"/>
        <end position="224"/>
    </location>
</feature>
<evidence type="ECO:0000256" key="7">
    <source>
        <dbReference type="ARBA" id="ARBA00024867"/>
    </source>
</evidence>
<proteinExistence type="predicted"/>
<dbReference type="eggNOG" id="COG0745">
    <property type="taxonomic scope" value="Bacteria"/>
</dbReference>
<evidence type="ECO:0000313" key="13">
    <source>
        <dbReference type="Proteomes" id="UP000003011"/>
    </source>
</evidence>
<dbReference type="SUPFAM" id="SSF52172">
    <property type="entry name" value="CheY-like"/>
    <property type="match status" value="1"/>
</dbReference>
<dbReference type="Proteomes" id="UP000003011">
    <property type="component" value="Unassembled WGS sequence"/>
</dbReference>